<dbReference type="InterPro" id="IPR014729">
    <property type="entry name" value="Rossmann-like_a/b/a_fold"/>
</dbReference>
<name>G9E6F8_MPSP1</name>
<dbReference type="EMBL" id="JF974320">
    <property type="protein sequence ID" value="AET84985.1"/>
    <property type="molecule type" value="Genomic_DNA"/>
</dbReference>
<dbReference type="InterPro" id="IPR004821">
    <property type="entry name" value="Cyt_trans-like"/>
</dbReference>
<dbReference type="Pfam" id="PF01467">
    <property type="entry name" value="CTP_transf_like"/>
    <property type="match status" value="1"/>
</dbReference>
<keyword evidence="3" id="KW-1185">Reference proteome</keyword>
<dbReference type="Gene3D" id="3.40.50.620">
    <property type="entry name" value="HUPs"/>
    <property type="match status" value="1"/>
</dbReference>
<accession>G9E6F8</accession>
<protein>
    <recommendedName>
        <fullName evidence="1">Cytidyltransferase-like domain-containing protein</fullName>
    </recommendedName>
</protein>
<organism evidence="2 3">
    <name type="scientific">Micromonas pusilla virus SP1</name>
    <name type="common">MpV-SP1</name>
    <dbReference type="NCBI Taxonomy" id="373996"/>
    <lineage>
        <taxon>Viruses</taxon>
        <taxon>Varidnaviria</taxon>
        <taxon>Bamfordvirae</taxon>
        <taxon>Nucleocytoviricota</taxon>
        <taxon>Megaviricetes</taxon>
        <taxon>Algavirales</taxon>
        <taxon>Phycodnaviridae</taxon>
        <taxon>Prasinovirus</taxon>
        <taxon>Prasinovirus micromonas</taxon>
    </lineage>
</organism>
<evidence type="ECO:0000313" key="3">
    <source>
        <dbReference type="Proteomes" id="UP000232710"/>
    </source>
</evidence>
<organismHost>
    <name type="scientific">Micromonas pusilla</name>
    <name type="common">Picoplanktonic green alga</name>
    <name type="synonym">Chromulina pusilla</name>
    <dbReference type="NCBI Taxonomy" id="38833"/>
</organismHost>
<reference evidence="2 3" key="1">
    <citation type="submission" date="2010-12" db="EMBL/GenBank/DDBJ databases">
        <title>The Genome Sequence of Micromonas pusilla virus SP1.</title>
        <authorList>
            <consortium name="The Broad Institute Genome Sequencing Platform"/>
            <person name="Henn M.R."/>
            <person name="Suttle C."/>
            <person name="Winget D."/>
            <person name="Chan A."/>
            <person name="Levin J."/>
            <person name="Malboeuf C."/>
            <person name="Casali M."/>
            <person name="Russ C."/>
            <person name="Lennon N."/>
            <person name="Chapman S.B."/>
            <person name="Erlich R."/>
            <person name="Young S.K."/>
            <person name="Yandava C."/>
            <person name="Zeng Q."/>
            <person name="Alvarado L."/>
            <person name="Anderson S."/>
            <person name="Berlin A."/>
            <person name="Chen Z."/>
            <person name="Freedman E."/>
            <person name="Gellesch M."/>
            <person name="Goldberg J."/>
            <person name="Green L."/>
            <person name="Griggs A."/>
            <person name="Gujja S."/>
            <person name="Heilman E.R."/>
            <person name="Heiman D."/>
            <person name="Hollinger A."/>
            <person name="Howarth C."/>
            <person name="Larson L."/>
            <person name="Mehta T."/>
            <person name="Pearson M."/>
            <person name="Roberts A."/>
            <person name="Ryan E."/>
            <person name="Saif S."/>
            <person name="Shea T."/>
            <person name="Shenoy N."/>
            <person name="Sisk P."/>
            <person name="Stolte C."/>
            <person name="Sykes S."/>
            <person name="White J."/>
            <person name="Haas B."/>
            <person name="Nusbaum C."/>
            <person name="Birren B."/>
        </authorList>
    </citation>
    <scope>NUCLEOTIDE SEQUENCE [LARGE SCALE GENOMIC DNA]</scope>
    <source>
        <strain evidence="2 3">SP1</strain>
    </source>
</reference>
<feature type="domain" description="Cytidyltransferase-like" evidence="1">
    <location>
        <begin position="6"/>
        <end position="62"/>
    </location>
</feature>
<evidence type="ECO:0000313" key="2">
    <source>
        <dbReference type="EMBL" id="AET84985.1"/>
    </source>
</evidence>
<gene>
    <name evidence="2" type="ORF">MPXG_00187</name>
</gene>
<dbReference type="SUPFAM" id="SSF52374">
    <property type="entry name" value="Nucleotidylyl transferase"/>
    <property type="match status" value="1"/>
</dbReference>
<dbReference type="GO" id="GO:0003824">
    <property type="term" value="F:catalytic activity"/>
    <property type="evidence" value="ECO:0007669"/>
    <property type="project" value="InterPro"/>
</dbReference>
<sequence length="155" mass="17658">MDVVFTYGRFNPPHLGHKMMIEKIVNKARNLNKKPVIIVSHSVGNIRNPLPVENKLRILRGWFPNVTFMSSAKNRSVAKISDNFSSNSVMIVGENRKDAFKFLNFKRVAINRPNGAPSATKARRAAVNGNKERFKELTGYNLTNNMRQMMTPKKK</sequence>
<dbReference type="Proteomes" id="UP000232710">
    <property type="component" value="Segment"/>
</dbReference>
<evidence type="ECO:0000259" key="1">
    <source>
        <dbReference type="Pfam" id="PF01467"/>
    </source>
</evidence>
<proteinExistence type="predicted"/>